<accession>A0A9X2I0H2</accession>
<dbReference type="PANTHER" id="PTHR34978">
    <property type="entry name" value="POSSIBLE SENSOR-TRANSDUCER PROTEIN BLAR"/>
    <property type="match status" value="1"/>
</dbReference>
<sequence>MEDLVIYILKVGGLLSIFYLSYALLLRQETSFELNRKFFLAGLLGSLILPLIYFTKKVYIEAQSAHLNALPAPFEFATVTEENSIDWWQVAGIVYLIVSGFLLLRLILQLSSIFRLIFNGRTEKSSGYRFLKVYEEQLPFSFFNFIVFNPEKHSDKELKLVLEHEKVHARQLHSADILLINLVSCFLWFNPFTWLYRKAMEQNLEFIADRETVRHKAEIKEYQHALVKVSVTNMKPALTNHFYQSFIKKRILMLNKKSSNHSPAWKLGLVMPLVLAFMLLFNVKTEAQVVEKEQVSEVEIVGASSDKDIIVIKDIDPAENNTKGYKEMRIKVEKVEPSPEVKRKADVKAVGFRSNQSQIGINPLYVINGKTYKASKLRNKYVRLRSGLQMLPSEESVKKYGEDAKNGAVIITDAEIIRNFDKELDEIKGRDFNGRYLMVGDNGKPTYLNLDTENRRLASHRTVRGYNITGDQLNNAGARTIVIHKNDSAGLHREMRFGNEELNAIQFSRPDNFSQSDDLDAKVIIGYPSQEPLFVVDDEIKARGFKASNIDPNNIASMKVLKGESAVKEYGEKGEHGVIIITMKKPGEKASDSNPAKLYELHNKMTDTELEALKLKLKEEAGMDLEISDIKRNQEGKINEISLSGKKDGKSASATWSTNEGIPPIKVGISQSGSLILSSN</sequence>
<evidence type="ECO:0000259" key="2">
    <source>
        <dbReference type="Pfam" id="PF05569"/>
    </source>
</evidence>
<keyword evidence="4" id="KW-1185">Reference proteome</keyword>
<feature type="transmembrane region" description="Helical" evidence="1">
    <location>
        <begin position="87"/>
        <end position="108"/>
    </location>
</feature>
<keyword evidence="1" id="KW-1133">Transmembrane helix</keyword>
<dbReference type="EMBL" id="JANCNS010000001">
    <property type="protein sequence ID" value="MCP9198395.1"/>
    <property type="molecule type" value="Genomic_DNA"/>
</dbReference>
<dbReference type="SUPFAM" id="SSF56935">
    <property type="entry name" value="Porins"/>
    <property type="match status" value="1"/>
</dbReference>
<protein>
    <submittedName>
        <fullName evidence="3">M56 family metallopeptidase</fullName>
    </submittedName>
</protein>
<comment type="caution">
    <text evidence="3">The sequence shown here is derived from an EMBL/GenBank/DDBJ whole genome shotgun (WGS) entry which is preliminary data.</text>
</comment>
<dbReference type="InterPro" id="IPR052173">
    <property type="entry name" value="Beta-lactam_resp_regulator"/>
</dbReference>
<dbReference type="Gene3D" id="2.170.130.10">
    <property type="entry name" value="TonB-dependent receptor, plug domain"/>
    <property type="match status" value="1"/>
</dbReference>
<keyword evidence="1" id="KW-0812">Transmembrane</keyword>
<reference evidence="3" key="1">
    <citation type="submission" date="2022-07" db="EMBL/GenBank/DDBJ databases">
        <title>Gramela sediminis sp. nov., isolated from deep-sea sediment of the Indian Ocean.</title>
        <authorList>
            <person name="Shi H."/>
        </authorList>
    </citation>
    <scope>NUCLEOTIDE SEQUENCE</scope>
    <source>
        <strain evidence="3">GC03-9</strain>
    </source>
</reference>
<dbReference type="InterPro" id="IPR008756">
    <property type="entry name" value="Peptidase_M56"/>
</dbReference>
<dbReference type="AlphaFoldDB" id="A0A9X2I0H2"/>
<feature type="transmembrane region" description="Helical" evidence="1">
    <location>
        <begin position="38"/>
        <end position="55"/>
    </location>
</feature>
<dbReference type="Pfam" id="PF05569">
    <property type="entry name" value="Peptidase_M56"/>
    <property type="match status" value="1"/>
</dbReference>
<proteinExistence type="predicted"/>
<evidence type="ECO:0000313" key="3">
    <source>
        <dbReference type="EMBL" id="MCP9198395.1"/>
    </source>
</evidence>
<dbReference type="PANTHER" id="PTHR34978:SF3">
    <property type="entry name" value="SLR0241 PROTEIN"/>
    <property type="match status" value="1"/>
</dbReference>
<gene>
    <name evidence="3" type="ORF">MKO06_00635</name>
</gene>
<dbReference type="CDD" id="cd07341">
    <property type="entry name" value="M56_BlaR1_MecR1_like"/>
    <property type="match status" value="1"/>
</dbReference>
<feature type="transmembrane region" description="Helical" evidence="1">
    <location>
        <begin position="6"/>
        <end position="26"/>
    </location>
</feature>
<feature type="transmembrane region" description="Helical" evidence="1">
    <location>
        <begin position="177"/>
        <end position="196"/>
    </location>
</feature>
<feature type="domain" description="Peptidase M56" evidence="2">
    <location>
        <begin position="151"/>
        <end position="254"/>
    </location>
</feature>
<name>A0A9X2I0H2_9FLAO</name>
<evidence type="ECO:0000256" key="1">
    <source>
        <dbReference type="SAM" id="Phobius"/>
    </source>
</evidence>
<dbReference type="Proteomes" id="UP001155280">
    <property type="component" value="Unassembled WGS sequence"/>
</dbReference>
<dbReference type="InterPro" id="IPR037066">
    <property type="entry name" value="Plug_dom_sf"/>
</dbReference>
<organism evidence="3 4">
    <name type="scientific">Christiangramia oceanisediminis</name>
    <dbReference type="NCBI Taxonomy" id="2920386"/>
    <lineage>
        <taxon>Bacteria</taxon>
        <taxon>Pseudomonadati</taxon>
        <taxon>Bacteroidota</taxon>
        <taxon>Flavobacteriia</taxon>
        <taxon>Flavobacteriales</taxon>
        <taxon>Flavobacteriaceae</taxon>
        <taxon>Christiangramia</taxon>
    </lineage>
</organism>
<evidence type="ECO:0000313" key="4">
    <source>
        <dbReference type="Proteomes" id="UP001155280"/>
    </source>
</evidence>
<dbReference type="RefSeq" id="WP_241550405.1">
    <property type="nucleotide sequence ID" value="NZ_JANCNS010000001.1"/>
</dbReference>
<keyword evidence="1" id="KW-0472">Membrane</keyword>